<gene>
    <name evidence="1" type="ORF">PRVXT_001177</name>
</gene>
<protein>
    <submittedName>
        <fullName evidence="1">Uncharacterized protein</fullName>
    </submittedName>
</protein>
<accession>A0AAU7VPF2</accession>
<name>A0AAU7VPF2_9FIRM</name>
<dbReference type="RefSeq" id="WP_350344745.1">
    <property type="nucleotide sequence ID" value="NZ_CP158367.1"/>
</dbReference>
<organism evidence="1">
    <name type="scientific">Proteinivorax tanatarense</name>
    <dbReference type="NCBI Taxonomy" id="1260629"/>
    <lineage>
        <taxon>Bacteria</taxon>
        <taxon>Bacillati</taxon>
        <taxon>Bacillota</taxon>
        <taxon>Clostridia</taxon>
        <taxon>Eubacteriales</taxon>
        <taxon>Proteinivoracaceae</taxon>
        <taxon>Proteinivorax</taxon>
    </lineage>
</organism>
<dbReference type="AlphaFoldDB" id="A0AAU7VPF2"/>
<reference evidence="1" key="1">
    <citation type="journal article" date="2013" name="Extremophiles">
        <title>Proteinivorax tanatarense gen. nov., sp. nov., an anaerobic, haloalkaliphilic, proteolytic bacterium isolated from a decaying algal bloom, and proposal of Proteinivoraceae fam. nov.</title>
        <authorList>
            <person name="Kevbrin V."/>
            <person name="Boltyanskaya Y."/>
            <person name="Zhilina T."/>
            <person name="Kolganova T."/>
            <person name="Lavrentjeva E."/>
            <person name="Kuznetsov B."/>
        </authorList>
    </citation>
    <scope>NUCLEOTIDE SEQUENCE</scope>
    <source>
        <strain evidence="1">Z-910T</strain>
    </source>
</reference>
<evidence type="ECO:0000313" key="1">
    <source>
        <dbReference type="EMBL" id="XBX76010.1"/>
    </source>
</evidence>
<dbReference type="EMBL" id="CP158367">
    <property type="protein sequence ID" value="XBX76010.1"/>
    <property type="molecule type" value="Genomic_DNA"/>
</dbReference>
<sequence>MEKKEKQISRKDFIKGVGTSLAGVTVLGGMGLMAGCSEGADSSATDKSTPDWPFPYVTLDPDKVADRTYKAYKEMGG</sequence>
<reference evidence="1" key="2">
    <citation type="submission" date="2024-06" db="EMBL/GenBank/DDBJ databases">
        <authorList>
            <person name="Petrova K.O."/>
            <person name="Toshchakov S.V."/>
            <person name="Boltjanskaja Y.V."/>
            <person name="Kevbrin V."/>
        </authorList>
    </citation>
    <scope>NUCLEOTIDE SEQUENCE</scope>
    <source>
        <strain evidence="1">Z-910T</strain>
    </source>
</reference>
<proteinExistence type="predicted"/>